<dbReference type="Proteomes" id="UP000054558">
    <property type="component" value="Unassembled WGS sequence"/>
</dbReference>
<dbReference type="GO" id="GO:0032259">
    <property type="term" value="P:methylation"/>
    <property type="evidence" value="ECO:0007669"/>
    <property type="project" value="UniProtKB-KW"/>
</dbReference>
<dbReference type="Gene3D" id="3.40.50.150">
    <property type="entry name" value="Vaccinia Virus protein VP39"/>
    <property type="match status" value="2"/>
</dbReference>
<dbReference type="OMA" id="SGCSHEW"/>
<dbReference type="InterPro" id="IPR053304">
    <property type="entry name" value="RNA_M5U_MTase"/>
</dbReference>
<dbReference type="PANTHER" id="PTHR47548">
    <property type="entry name" value="BNAA06G32370D PROTEIN"/>
    <property type="match status" value="1"/>
</dbReference>
<evidence type="ECO:0000256" key="3">
    <source>
        <dbReference type="ARBA" id="ARBA00022691"/>
    </source>
</evidence>
<dbReference type="GO" id="GO:0008173">
    <property type="term" value="F:RNA methyltransferase activity"/>
    <property type="evidence" value="ECO:0007669"/>
    <property type="project" value="InterPro"/>
</dbReference>
<feature type="binding site" evidence="4">
    <location>
        <position position="478"/>
    </location>
    <ligand>
        <name>S-adenosyl-L-methionine</name>
        <dbReference type="ChEBI" id="CHEBI:59789"/>
    </ligand>
</feature>
<dbReference type="EMBL" id="DF237246">
    <property type="protein sequence ID" value="GAQ86573.1"/>
    <property type="molecule type" value="Genomic_DNA"/>
</dbReference>
<dbReference type="OrthoDB" id="10250660at2759"/>
<dbReference type="PANTHER" id="PTHR47548:SF1">
    <property type="entry name" value="S-ADENOSYL-L-METHIONINE-DEPENDENT METHYLTRANSFERASES SUPERFAMILY PROTEIN"/>
    <property type="match status" value="1"/>
</dbReference>
<comment type="similarity">
    <text evidence="4">Belongs to the class I-like SAM-binding methyltransferase superfamily. RNA M5U methyltransferase family.</text>
</comment>
<proteinExistence type="inferred from homology"/>
<feature type="compositionally biased region" description="Low complexity" evidence="5">
    <location>
        <begin position="157"/>
        <end position="171"/>
    </location>
</feature>
<evidence type="ECO:0000313" key="6">
    <source>
        <dbReference type="EMBL" id="GAQ86573.1"/>
    </source>
</evidence>
<accession>A0A1Y1I7R3</accession>
<dbReference type="Gene3D" id="2.40.50.1070">
    <property type="match status" value="1"/>
</dbReference>
<feature type="region of interest" description="Disordered" evidence="5">
    <location>
        <begin position="670"/>
        <end position="720"/>
    </location>
</feature>
<feature type="active site" description="Nucleophile" evidence="4">
    <location>
        <position position="622"/>
    </location>
</feature>
<dbReference type="GO" id="GO:0006396">
    <property type="term" value="P:RNA processing"/>
    <property type="evidence" value="ECO:0007669"/>
    <property type="project" value="InterPro"/>
</dbReference>
<evidence type="ECO:0000256" key="1">
    <source>
        <dbReference type="ARBA" id="ARBA00022603"/>
    </source>
</evidence>
<dbReference type="CDD" id="cd02440">
    <property type="entry name" value="AdoMet_MTases"/>
    <property type="match status" value="1"/>
</dbReference>
<evidence type="ECO:0000256" key="2">
    <source>
        <dbReference type="ARBA" id="ARBA00022679"/>
    </source>
</evidence>
<protein>
    <submittedName>
        <fullName evidence="6">S-adenosyl-L-methionine-dependent methyltransferases superfamily protein</fullName>
    </submittedName>
</protein>
<feature type="binding site" evidence="4">
    <location>
        <position position="501"/>
    </location>
    <ligand>
        <name>S-adenosyl-L-methionine</name>
        <dbReference type="ChEBI" id="CHEBI:59789"/>
    </ligand>
</feature>
<name>A0A1Y1I7R3_KLENI</name>
<feature type="region of interest" description="Disordered" evidence="5">
    <location>
        <begin position="148"/>
        <end position="206"/>
    </location>
</feature>
<sequence>MEAAMLGVSLGCTYAFSRGASLGQASTLLAPNRPGGLRGQPFSIQQNLLSEGLGRHHRHLPTVVVPGNIRCSTGGQHTAVAGERAGATLLSQEWSQNVDALGDAGLSSPGEDILKSLPPVTNVGDLREAARLFAEGKFDGLLPTKPGAIPAKVKRSGAPYPKAKPAGPAKDGATEKGARDYTKRNSRISSNDEGVVQSGEKESKVEDAIRDGPSGAAPANTVLDCQHFERCSGCVLDIGLDKPPVLTDATRFFGRHGVREFQLDTGDIWGWRCRARLAVRGTVGNPQIGLYQEGSHAVTDIPNCRAHHPAINAAVDLVKDVMVKLQIMPYDEETGEGELRYIQAVVTTQHDTAIPVGERYPRAKVQLSLVWNACDEKAPAAELLPEFAETLWRFGGGRSPDAVLHSVWANYQTTRSNIILGNRWRHMHGDPEVWERLGGVDLAFTPASFGQANLQMFDRLLLKLQKAVKKGSSVTELYAGAGAIGLSVAATRQCKHVRCVEVNAASKAPFQQSLARLPASVATEISWVCADAADSPSKYFKGSDTIIVDPPRKGLEPPLIDALCAPPPTLAPRPPPDREEKRPWILRGRKGTVLREGQPSEQLEEEESADILWPDTLIYVSCGWQAFKRDCEDLVESRQWHLESACGYQFFPGTDSMEVLAIFKRGKAPKRSAMRKDNLQKQQPKSVLPKEGFAMRMENKERRERRNAREARKVARGGKR</sequence>
<feature type="binding site" evidence="4">
    <location>
        <position position="549"/>
    </location>
    <ligand>
        <name>S-adenosyl-L-methionine</name>
        <dbReference type="ChEBI" id="CHEBI:59789"/>
    </ligand>
</feature>
<evidence type="ECO:0000256" key="5">
    <source>
        <dbReference type="SAM" id="MobiDB-lite"/>
    </source>
</evidence>
<dbReference type="PROSITE" id="PS51687">
    <property type="entry name" value="SAM_MT_RNA_M5U"/>
    <property type="match status" value="1"/>
</dbReference>
<dbReference type="AlphaFoldDB" id="A0A1Y1I7R3"/>
<reference evidence="6 7" key="1">
    <citation type="journal article" date="2014" name="Nat. Commun.">
        <title>Klebsormidium flaccidum genome reveals primary factors for plant terrestrial adaptation.</title>
        <authorList>
            <person name="Hori K."/>
            <person name="Maruyama F."/>
            <person name="Fujisawa T."/>
            <person name="Togashi T."/>
            <person name="Yamamoto N."/>
            <person name="Seo M."/>
            <person name="Sato S."/>
            <person name="Yamada T."/>
            <person name="Mori H."/>
            <person name="Tajima N."/>
            <person name="Moriyama T."/>
            <person name="Ikeuchi M."/>
            <person name="Watanabe M."/>
            <person name="Wada H."/>
            <person name="Kobayashi K."/>
            <person name="Saito M."/>
            <person name="Masuda T."/>
            <person name="Sasaki-Sekimoto Y."/>
            <person name="Mashiguchi K."/>
            <person name="Awai K."/>
            <person name="Shimojima M."/>
            <person name="Masuda S."/>
            <person name="Iwai M."/>
            <person name="Nobusawa T."/>
            <person name="Narise T."/>
            <person name="Kondo S."/>
            <person name="Saito H."/>
            <person name="Sato R."/>
            <person name="Murakawa M."/>
            <person name="Ihara Y."/>
            <person name="Oshima-Yamada Y."/>
            <person name="Ohtaka K."/>
            <person name="Satoh M."/>
            <person name="Sonobe K."/>
            <person name="Ishii M."/>
            <person name="Ohtani R."/>
            <person name="Kanamori-Sato M."/>
            <person name="Honoki R."/>
            <person name="Miyazaki D."/>
            <person name="Mochizuki H."/>
            <person name="Umetsu J."/>
            <person name="Higashi K."/>
            <person name="Shibata D."/>
            <person name="Kamiya Y."/>
            <person name="Sato N."/>
            <person name="Nakamura Y."/>
            <person name="Tabata S."/>
            <person name="Ida S."/>
            <person name="Kurokawa K."/>
            <person name="Ohta H."/>
        </authorList>
    </citation>
    <scope>NUCLEOTIDE SEQUENCE [LARGE SCALE GENOMIC DNA]</scope>
    <source>
        <strain evidence="6 7">NIES-2285</strain>
    </source>
</reference>
<keyword evidence="3 4" id="KW-0949">S-adenosyl-L-methionine</keyword>
<organism evidence="6 7">
    <name type="scientific">Klebsormidium nitens</name>
    <name type="common">Green alga</name>
    <name type="synonym">Ulothrix nitens</name>
    <dbReference type="NCBI Taxonomy" id="105231"/>
    <lineage>
        <taxon>Eukaryota</taxon>
        <taxon>Viridiplantae</taxon>
        <taxon>Streptophyta</taxon>
        <taxon>Klebsormidiophyceae</taxon>
        <taxon>Klebsormidiales</taxon>
        <taxon>Klebsormidiaceae</taxon>
        <taxon>Klebsormidium</taxon>
    </lineage>
</organism>
<keyword evidence="7" id="KW-1185">Reference proteome</keyword>
<dbReference type="InterPro" id="IPR029063">
    <property type="entry name" value="SAM-dependent_MTases_sf"/>
</dbReference>
<evidence type="ECO:0000256" key="4">
    <source>
        <dbReference type="PROSITE-ProRule" id="PRU01024"/>
    </source>
</evidence>
<keyword evidence="2 4" id="KW-0808">Transferase</keyword>
<feature type="compositionally biased region" description="Basic and acidic residues" evidence="5">
    <location>
        <begin position="697"/>
        <end position="713"/>
    </location>
</feature>
<feature type="binding site" evidence="4">
    <location>
        <position position="451"/>
    </location>
    <ligand>
        <name>S-adenosyl-L-methionine</name>
        <dbReference type="ChEBI" id="CHEBI:59789"/>
    </ligand>
</feature>
<evidence type="ECO:0000313" key="7">
    <source>
        <dbReference type="Proteomes" id="UP000054558"/>
    </source>
</evidence>
<keyword evidence="1 4" id="KW-0489">Methyltransferase</keyword>
<gene>
    <name evidence="6" type="ORF">KFL_002970110</name>
</gene>
<dbReference type="STRING" id="105231.A0A1Y1I7R3"/>
<dbReference type="InterPro" id="IPR010280">
    <property type="entry name" value="U5_MeTrfase_fam"/>
</dbReference>
<feature type="compositionally biased region" description="Basic and acidic residues" evidence="5">
    <location>
        <begin position="172"/>
        <end position="183"/>
    </location>
</feature>
<dbReference type="SUPFAM" id="SSF53335">
    <property type="entry name" value="S-adenosyl-L-methionine-dependent methyltransferases"/>
    <property type="match status" value="1"/>
</dbReference>